<evidence type="ECO:0000256" key="1">
    <source>
        <dbReference type="ARBA" id="ARBA00009747"/>
    </source>
</evidence>
<feature type="binding site" evidence="8">
    <location>
        <position position="177"/>
    </location>
    <ligand>
        <name>ATP</name>
        <dbReference type="ChEBI" id="CHEBI:30616"/>
    </ligand>
</feature>
<dbReference type="EC" id="2.7.7.-" evidence="8"/>
<dbReference type="EC" id="2.7.7.108" evidence="8"/>
<feature type="binding site" evidence="8">
    <location>
        <position position="252"/>
    </location>
    <ligand>
        <name>ATP</name>
        <dbReference type="ChEBI" id="CHEBI:30616"/>
    </ligand>
</feature>
<keyword evidence="3 8" id="KW-0548">Nucleotidyltransferase</keyword>
<keyword evidence="2 8" id="KW-0808">Transferase</keyword>
<organism evidence="9 10">
    <name type="scientific">Corynebacterium marinum DSM 44953</name>
    <dbReference type="NCBI Taxonomy" id="1224162"/>
    <lineage>
        <taxon>Bacteria</taxon>
        <taxon>Bacillati</taxon>
        <taxon>Actinomycetota</taxon>
        <taxon>Actinomycetes</taxon>
        <taxon>Mycobacteriales</taxon>
        <taxon>Corynebacteriaceae</taxon>
        <taxon>Corynebacterium</taxon>
    </lineage>
</organism>
<name>A0A0B6TMG5_9CORY</name>
<comment type="catalytic activity">
    <reaction evidence="8">
        <text>L-histidyl-[protein] + UTP = N(tele)-(5'-uridylyl)-L-histidyl-[protein] + diphosphate</text>
        <dbReference type="Rhea" id="RHEA:83891"/>
        <dbReference type="Rhea" id="RHEA-COMP:9745"/>
        <dbReference type="Rhea" id="RHEA-COMP:20239"/>
        <dbReference type="ChEBI" id="CHEBI:29979"/>
        <dbReference type="ChEBI" id="CHEBI:33019"/>
        <dbReference type="ChEBI" id="CHEBI:46398"/>
        <dbReference type="ChEBI" id="CHEBI:233474"/>
    </reaction>
</comment>
<feature type="binding site" evidence="8">
    <location>
        <position position="84"/>
    </location>
    <ligand>
        <name>ATP</name>
        <dbReference type="ChEBI" id="CHEBI:30616"/>
    </ligand>
</feature>
<feature type="binding site" evidence="8">
    <location>
        <position position="120"/>
    </location>
    <ligand>
        <name>ATP</name>
        <dbReference type="ChEBI" id="CHEBI:30616"/>
    </ligand>
</feature>
<protein>
    <recommendedName>
        <fullName evidence="8">Protein nucleotidyltransferase YdiU</fullName>
        <ecNumber evidence="8">2.7.7.-</ecNumber>
    </recommendedName>
    <alternativeName>
        <fullName evidence="8">Protein adenylyltransferase YdiU</fullName>
        <ecNumber evidence="8">2.7.7.108</ecNumber>
    </alternativeName>
    <alternativeName>
        <fullName evidence="8">Protein uridylyltransferase YdiU</fullName>
        <ecNumber evidence="8">2.7.7.-</ecNumber>
    </alternativeName>
</protein>
<dbReference type="OrthoDB" id="9776281at2"/>
<dbReference type="STRING" id="1224162.B840_07700"/>
<comment type="catalytic activity">
    <reaction evidence="8">
        <text>L-tyrosyl-[protein] + UTP = O-(5'-uridylyl)-L-tyrosyl-[protein] + diphosphate</text>
        <dbReference type="Rhea" id="RHEA:83887"/>
        <dbReference type="Rhea" id="RHEA-COMP:10136"/>
        <dbReference type="Rhea" id="RHEA-COMP:20238"/>
        <dbReference type="ChEBI" id="CHEBI:33019"/>
        <dbReference type="ChEBI" id="CHEBI:46398"/>
        <dbReference type="ChEBI" id="CHEBI:46858"/>
        <dbReference type="ChEBI" id="CHEBI:90602"/>
    </reaction>
</comment>
<keyword evidence="8" id="KW-0464">Manganese</keyword>
<dbReference type="GO" id="GO:0030145">
    <property type="term" value="F:manganese ion binding"/>
    <property type="evidence" value="ECO:0007669"/>
    <property type="project" value="UniProtKB-UniRule"/>
</dbReference>
<dbReference type="AlphaFoldDB" id="A0A0B6TMG5"/>
<dbReference type="RefSeq" id="WP_042621652.1">
    <property type="nucleotide sequence ID" value="NZ_CP007790.1"/>
</dbReference>
<comment type="catalytic activity">
    <reaction evidence="8">
        <text>L-seryl-[protein] + ATP = 3-O-(5'-adenylyl)-L-seryl-[protein] + diphosphate</text>
        <dbReference type="Rhea" id="RHEA:58120"/>
        <dbReference type="Rhea" id="RHEA-COMP:9863"/>
        <dbReference type="Rhea" id="RHEA-COMP:15073"/>
        <dbReference type="ChEBI" id="CHEBI:29999"/>
        <dbReference type="ChEBI" id="CHEBI:30616"/>
        <dbReference type="ChEBI" id="CHEBI:33019"/>
        <dbReference type="ChEBI" id="CHEBI:142516"/>
        <dbReference type="EC" id="2.7.7.108"/>
    </reaction>
</comment>
<comment type="catalytic activity">
    <reaction evidence="8">
        <text>L-seryl-[protein] + UTP = O-(5'-uridylyl)-L-seryl-[protein] + diphosphate</text>
        <dbReference type="Rhea" id="RHEA:64604"/>
        <dbReference type="Rhea" id="RHEA-COMP:9863"/>
        <dbReference type="Rhea" id="RHEA-COMP:16635"/>
        <dbReference type="ChEBI" id="CHEBI:29999"/>
        <dbReference type="ChEBI" id="CHEBI:33019"/>
        <dbReference type="ChEBI" id="CHEBI:46398"/>
        <dbReference type="ChEBI" id="CHEBI:156051"/>
    </reaction>
</comment>
<feature type="binding site" evidence="8">
    <location>
        <position position="86"/>
    </location>
    <ligand>
        <name>ATP</name>
        <dbReference type="ChEBI" id="CHEBI:30616"/>
    </ligand>
</feature>
<feature type="binding site" evidence="8">
    <location>
        <position position="243"/>
    </location>
    <ligand>
        <name>Mg(2+)</name>
        <dbReference type="ChEBI" id="CHEBI:18420"/>
    </ligand>
</feature>
<feature type="binding site" evidence="8">
    <location>
        <position position="170"/>
    </location>
    <ligand>
        <name>ATP</name>
        <dbReference type="ChEBI" id="CHEBI:30616"/>
    </ligand>
</feature>
<dbReference type="HAMAP" id="MF_00692">
    <property type="entry name" value="SelO"/>
    <property type="match status" value="1"/>
</dbReference>
<comment type="catalytic activity">
    <reaction evidence="8">
        <text>L-threonyl-[protein] + ATP = 3-O-(5'-adenylyl)-L-threonyl-[protein] + diphosphate</text>
        <dbReference type="Rhea" id="RHEA:54292"/>
        <dbReference type="Rhea" id="RHEA-COMP:11060"/>
        <dbReference type="Rhea" id="RHEA-COMP:13847"/>
        <dbReference type="ChEBI" id="CHEBI:30013"/>
        <dbReference type="ChEBI" id="CHEBI:30616"/>
        <dbReference type="ChEBI" id="CHEBI:33019"/>
        <dbReference type="ChEBI" id="CHEBI:138113"/>
        <dbReference type="EC" id="2.7.7.108"/>
    </reaction>
</comment>
<dbReference type="GO" id="GO:0000287">
    <property type="term" value="F:magnesium ion binding"/>
    <property type="evidence" value="ECO:0007669"/>
    <property type="project" value="UniProtKB-UniRule"/>
</dbReference>
<evidence type="ECO:0000256" key="3">
    <source>
        <dbReference type="ARBA" id="ARBA00022695"/>
    </source>
</evidence>
<dbReference type="Proteomes" id="UP000031928">
    <property type="component" value="Chromosome"/>
</dbReference>
<reference evidence="9 10" key="1">
    <citation type="submission" date="2014-05" db="EMBL/GenBank/DDBJ databases">
        <title>Complete genome sequence of Corynebacterium marinum DSM 44953.</title>
        <authorList>
            <person name="Schaffert L."/>
            <person name="Albersmeier A."/>
            <person name="Kalinowski J."/>
            <person name="Ruckert C."/>
        </authorList>
    </citation>
    <scope>NUCLEOTIDE SEQUENCE [LARGE SCALE GENOMIC DNA]</scope>
    <source>
        <strain evidence="9 10">DSM 44953</strain>
    </source>
</reference>
<dbReference type="HOGENOM" id="CLU_010245_4_1_11"/>
<comment type="similarity">
    <text evidence="1 8">Belongs to the SELO family.</text>
</comment>
<comment type="catalytic activity">
    <reaction evidence="8">
        <text>L-tyrosyl-[protein] + ATP = O-(5'-adenylyl)-L-tyrosyl-[protein] + diphosphate</text>
        <dbReference type="Rhea" id="RHEA:54288"/>
        <dbReference type="Rhea" id="RHEA-COMP:10136"/>
        <dbReference type="Rhea" id="RHEA-COMP:13846"/>
        <dbReference type="ChEBI" id="CHEBI:30616"/>
        <dbReference type="ChEBI" id="CHEBI:33019"/>
        <dbReference type="ChEBI" id="CHEBI:46858"/>
        <dbReference type="ChEBI" id="CHEBI:83624"/>
        <dbReference type="EC" id="2.7.7.108"/>
    </reaction>
</comment>
<dbReference type="KEGG" id="cmq:B840_07700"/>
<keyword evidence="6 8" id="KW-0067">ATP-binding</keyword>
<keyword evidence="4 8" id="KW-0479">Metal-binding</keyword>
<evidence type="ECO:0000256" key="8">
    <source>
        <dbReference type="HAMAP-Rule" id="MF_00692"/>
    </source>
</evidence>
<dbReference type="InterPro" id="IPR003846">
    <property type="entry name" value="SelO"/>
</dbReference>
<dbReference type="PANTHER" id="PTHR32057">
    <property type="entry name" value="PROTEIN ADENYLYLTRANSFERASE SELO, MITOCHONDRIAL"/>
    <property type="match status" value="1"/>
</dbReference>
<feature type="active site" description="Proton acceptor" evidence="8">
    <location>
        <position position="242"/>
    </location>
</feature>
<accession>A0A0B6TMG5</accession>
<evidence type="ECO:0000313" key="9">
    <source>
        <dbReference type="EMBL" id="AJK69138.1"/>
    </source>
</evidence>
<dbReference type="GO" id="GO:0070733">
    <property type="term" value="F:AMPylase activity"/>
    <property type="evidence" value="ECO:0007669"/>
    <property type="project" value="UniProtKB-EC"/>
</dbReference>
<evidence type="ECO:0000256" key="2">
    <source>
        <dbReference type="ARBA" id="ARBA00022679"/>
    </source>
</evidence>
<dbReference type="EMBL" id="CP007790">
    <property type="protein sequence ID" value="AJK69138.1"/>
    <property type="molecule type" value="Genomic_DNA"/>
</dbReference>
<sequence>MSAPHLDHRFADAFPELVHAARGEPQPDPRLILLNETLARELGLDPGWLRSPEGVTFLLGRGGGRTVAMGYAGHQFGQLSPRLGDGRALLLGELTDTAGRVRDLHTKGTGPTAFSRGGDGRGALGPMLREYLVSEAMHALGVPTTRALAVVSTGRKIQRGGVVPGAALVRTAASHLRIGTVQYARLIGDEDLVDRLCTYARERHHPALDTHEAFFRAVMHAQAETIAKWMRLGFIHGVMNTDNTTLSGETIDYGPCAFLDRFDPATFFSSIDTHGRYAFRNQPAILGWNLARLAEAMVPLFDADENAAVEKAQAAMDDFPGVWEKAQERELARALGTSDADLGRRWLELLEERAPDLTSTHRLLADSPTALAEVVGREWVADWQALSPDTAALDRLHPRYIPRNHLLQAALTDAEAGDLVPYLQLLAAVTDPYTDHGPELRRPAPEGFDEMFRTFCGT</sequence>
<proteinExistence type="inferred from homology"/>
<evidence type="ECO:0000256" key="7">
    <source>
        <dbReference type="ARBA" id="ARBA00022842"/>
    </source>
</evidence>
<keyword evidence="5 8" id="KW-0547">Nucleotide-binding</keyword>
<keyword evidence="10" id="KW-1185">Reference proteome</keyword>
<evidence type="ECO:0000256" key="4">
    <source>
        <dbReference type="ARBA" id="ARBA00022723"/>
    </source>
</evidence>
<evidence type="ECO:0000313" key="10">
    <source>
        <dbReference type="Proteomes" id="UP000031928"/>
    </source>
</evidence>
<feature type="binding site" evidence="8">
    <location>
        <position position="119"/>
    </location>
    <ligand>
        <name>ATP</name>
        <dbReference type="ChEBI" id="CHEBI:30616"/>
    </ligand>
</feature>
<dbReference type="Pfam" id="PF02696">
    <property type="entry name" value="SelO"/>
    <property type="match status" value="1"/>
</dbReference>
<dbReference type="GO" id="GO:0005524">
    <property type="term" value="F:ATP binding"/>
    <property type="evidence" value="ECO:0007669"/>
    <property type="project" value="UniProtKB-UniRule"/>
</dbReference>
<dbReference type="PANTHER" id="PTHR32057:SF14">
    <property type="entry name" value="PROTEIN ADENYLYLTRANSFERASE SELO, MITOCHONDRIAL"/>
    <property type="match status" value="1"/>
</dbReference>
<feature type="binding site" evidence="8">
    <location>
        <position position="107"/>
    </location>
    <ligand>
        <name>ATP</name>
        <dbReference type="ChEBI" id="CHEBI:30616"/>
    </ligand>
</feature>
<evidence type="ECO:0000256" key="6">
    <source>
        <dbReference type="ARBA" id="ARBA00022840"/>
    </source>
</evidence>
<gene>
    <name evidence="8" type="primary">ydiU</name>
    <name evidence="8" type="synonym">selO</name>
    <name evidence="9" type="ORF">B840_07700</name>
</gene>
<feature type="binding site" evidence="8">
    <location>
        <position position="252"/>
    </location>
    <ligand>
        <name>Mg(2+)</name>
        <dbReference type="ChEBI" id="CHEBI:18420"/>
    </ligand>
</feature>
<feature type="binding site" evidence="8">
    <location>
        <position position="87"/>
    </location>
    <ligand>
        <name>ATP</name>
        <dbReference type="ChEBI" id="CHEBI:30616"/>
    </ligand>
</feature>
<comment type="function">
    <text evidence="8">Nucleotidyltransferase involved in the post-translational modification of proteins. It can catalyze the addition of adenosine monophosphate (AMP) or uridine monophosphate (UMP) to a protein, resulting in modifications known as AMPylation and UMPylation.</text>
</comment>
<keyword evidence="7 8" id="KW-0460">Magnesium</keyword>
<comment type="cofactor">
    <cofactor evidence="8">
        <name>Mg(2+)</name>
        <dbReference type="ChEBI" id="CHEBI:18420"/>
    </cofactor>
    <cofactor evidence="8">
        <name>Mn(2+)</name>
        <dbReference type="ChEBI" id="CHEBI:29035"/>
    </cofactor>
</comment>
<evidence type="ECO:0000256" key="5">
    <source>
        <dbReference type="ARBA" id="ARBA00022741"/>
    </source>
</evidence>